<evidence type="ECO:0000313" key="2">
    <source>
        <dbReference type="Proteomes" id="UP000054776"/>
    </source>
</evidence>
<gene>
    <name evidence="1" type="ORF">T01_14197</name>
</gene>
<proteinExistence type="predicted"/>
<dbReference type="InParanoid" id="A0A0V1BB80"/>
<sequence>MGCFEIPRAKCQSMLVVSKKKKNAQLPGTNLTKQEKLEPKRWSEKCCHSSLEIWMTFRGKCGGKKVISYWIRCRCKLFEIETFELFEHEQQAKMNDMRLCATRSYIAACLTDKLQSIACSRLSSGGLDASRFLAISRQASELRKQQIITGSFLWSTGSLRVQLLQMALKHAKETNSNTA</sequence>
<dbReference type="Proteomes" id="UP000054776">
    <property type="component" value="Unassembled WGS sequence"/>
</dbReference>
<comment type="caution">
    <text evidence="1">The sequence shown here is derived from an EMBL/GenBank/DDBJ whole genome shotgun (WGS) entry which is preliminary data.</text>
</comment>
<dbReference type="EMBL" id="JYDH01000070">
    <property type="protein sequence ID" value="KRY34238.1"/>
    <property type="molecule type" value="Genomic_DNA"/>
</dbReference>
<organism evidence="1 2">
    <name type="scientific">Trichinella spiralis</name>
    <name type="common">Trichina worm</name>
    <dbReference type="NCBI Taxonomy" id="6334"/>
    <lineage>
        <taxon>Eukaryota</taxon>
        <taxon>Metazoa</taxon>
        <taxon>Ecdysozoa</taxon>
        <taxon>Nematoda</taxon>
        <taxon>Enoplea</taxon>
        <taxon>Dorylaimia</taxon>
        <taxon>Trichinellida</taxon>
        <taxon>Trichinellidae</taxon>
        <taxon>Trichinella</taxon>
    </lineage>
</organism>
<accession>A0A0V1BB80</accession>
<keyword evidence="2" id="KW-1185">Reference proteome</keyword>
<reference evidence="1 2" key="1">
    <citation type="submission" date="2015-01" db="EMBL/GenBank/DDBJ databases">
        <title>Evolution of Trichinella species and genotypes.</title>
        <authorList>
            <person name="Korhonen P.K."/>
            <person name="Edoardo P."/>
            <person name="Giuseppe L.R."/>
            <person name="Gasser R.B."/>
        </authorList>
    </citation>
    <scope>NUCLEOTIDE SEQUENCE [LARGE SCALE GENOMIC DNA]</scope>
    <source>
        <strain evidence="1">ISS3</strain>
    </source>
</reference>
<dbReference type="OrthoDB" id="10567426at2759"/>
<name>A0A0V1BB80_TRISP</name>
<dbReference type="AlphaFoldDB" id="A0A0V1BB80"/>
<evidence type="ECO:0000313" key="1">
    <source>
        <dbReference type="EMBL" id="KRY34238.1"/>
    </source>
</evidence>
<protein>
    <submittedName>
        <fullName evidence="1">Uncharacterized protein</fullName>
    </submittedName>
</protein>